<dbReference type="KEGG" id="ppsc:EHS13_30935"/>
<gene>
    <name evidence="1" type="ORF">EHS13_30935</name>
</gene>
<accession>A0A6B8RT99</accession>
<dbReference type="OrthoDB" id="5526311at2"/>
<organism evidence="1 2">
    <name type="scientific">Paenibacillus psychroresistens</name>
    <dbReference type="NCBI Taxonomy" id="1778678"/>
    <lineage>
        <taxon>Bacteria</taxon>
        <taxon>Bacillati</taxon>
        <taxon>Bacillota</taxon>
        <taxon>Bacilli</taxon>
        <taxon>Bacillales</taxon>
        <taxon>Paenibacillaceae</taxon>
        <taxon>Paenibacillus</taxon>
    </lineage>
</organism>
<dbReference type="EMBL" id="CP034235">
    <property type="protein sequence ID" value="QGQ98982.1"/>
    <property type="molecule type" value="Genomic_DNA"/>
</dbReference>
<dbReference type="AlphaFoldDB" id="A0A6B8RT99"/>
<evidence type="ECO:0000313" key="2">
    <source>
        <dbReference type="Proteomes" id="UP000426246"/>
    </source>
</evidence>
<protein>
    <submittedName>
        <fullName evidence="1">Uncharacterized protein</fullName>
    </submittedName>
</protein>
<reference evidence="2" key="1">
    <citation type="submission" date="2018-11" db="EMBL/GenBank/DDBJ databases">
        <title>Complete genome sequence of Paenibacillus sp. ML311-T8.</title>
        <authorList>
            <person name="Nam Y.-D."/>
            <person name="Kang J."/>
            <person name="Chung W.-H."/>
            <person name="Park Y.S."/>
        </authorList>
    </citation>
    <scope>NUCLEOTIDE SEQUENCE [LARGE SCALE GENOMIC DNA]</scope>
    <source>
        <strain evidence="2">ML311-T8</strain>
    </source>
</reference>
<keyword evidence="2" id="KW-1185">Reference proteome</keyword>
<sequence length="125" mass="13161">MKTGLIKLGGYINAVGVSLKNVYSSTSYVSESGTTLNSLANGIVATKSIDDTVEYIHILNPPSGDVLYLPAPRDGKQFINGTILSNGHAVTISQNISGVTITKSVTDVWSSLDTVIRMEVSSATI</sequence>
<name>A0A6B8RT99_9BACL</name>
<evidence type="ECO:0000313" key="1">
    <source>
        <dbReference type="EMBL" id="QGQ98982.1"/>
    </source>
</evidence>
<proteinExistence type="predicted"/>
<dbReference type="Proteomes" id="UP000426246">
    <property type="component" value="Chromosome"/>
</dbReference>
<dbReference type="RefSeq" id="WP_155704088.1">
    <property type="nucleotide sequence ID" value="NZ_CP034235.1"/>
</dbReference>